<keyword evidence="3" id="KW-1185">Reference proteome</keyword>
<keyword evidence="1" id="KW-1133">Transmembrane helix</keyword>
<evidence type="ECO:0000256" key="1">
    <source>
        <dbReference type="SAM" id="Phobius"/>
    </source>
</evidence>
<keyword evidence="1" id="KW-0472">Membrane</keyword>
<keyword evidence="1" id="KW-0812">Transmembrane</keyword>
<dbReference type="Proteomes" id="UP000008130">
    <property type="component" value="Chromosome"/>
</dbReference>
<dbReference type="AlphaFoldDB" id="F2J376"/>
<dbReference type="STRING" id="991905.SL003B_1455"/>
<evidence type="ECO:0000313" key="2">
    <source>
        <dbReference type="EMBL" id="ADZ69883.1"/>
    </source>
</evidence>
<sequence length="98" mass="10097">MSQSPAGETPAAAKPAASVRYDVSFFATVIGATVLAAVAIWIFDLGVLWALAGLLGLRVVGLTIAALVLVPPAIWATGAVAVLAWKAERTLREQAPQT</sequence>
<dbReference type="HOGENOM" id="CLU_2331319_0_0_5"/>
<feature type="transmembrane region" description="Helical" evidence="1">
    <location>
        <begin position="23"/>
        <end position="43"/>
    </location>
</feature>
<dbReference type="EMBL" id="CP002568">
    <property type="protein sequence ID" value="ADZ69883.1"/>
    <property type="molecule type" value="Genomic_DNA"/>
</dbReference>
<gene>
    <name evidence="2" type="ordered locus">SL003B_1455</name>
</gene>
<name>F2J376_POLGS</name>
<dbReference type="RefSeq" id="WP_013652200.1">
    <property type="nucleotide sequence ID" value="NC_015259.1"/>
</dbReference>
<organism evidence="2 3">
    <name type="scientific">Polymorphum gilvum (strain LMG 25793 / CGMCC 1.9160 / SL003B-26A1)</name>
    <dbReference type="NCBI Taxonomy" id="991905"/>
    <lineage>
        <taxon>Bacteria</taxon>
        <taxon>Pseudomonadati</taxon>
        <taxon>Pseudomonadota</taxon>
        <taxon>Alphaproteobacteria</taxon>
        <taxon>Rhodobacterales</taxon>
        <taxon>Paracoccaceae</taxon>
        <taxon>Polymorphum</taxon>
    </lineage>
</organism>
<protein>
    <submittedName>
        <fullName evidence="2">Uncharacterized protein</fullName>
    </submittedName>
</protein>
<evidence type="ECO:0000313" key="3">
    <source>
        <dbReference type="Proteomes" id="UP000008130"/>
    </source>
</evidence>
<reference evidence="2 3" key="1">
    <citation type="journal article" date="2011" name="J. Bacteriol.">
        <title>Complete genome sequence of Polymorphum gilvum SL003B-26A1T, a crude oil-degrading bacterium from oil-polluted saline soil.</title>
        <authorList>
            <person name="Li S.G."/>
            <person name="Tang Y.Q."/>
            <person name="Nie Y."/>
            <person name="Cai M."/>
            <person name="Wu X.L."/>
        </authorList>
    </citation>
    <scope>NUCLEOTIDE SEQUENCE [LARGE SCALE GENOMIC DNA]</scope>
    <source>
        <strain evidence="3">LMG 25793 / CGMCC 1.9160 / SL003B-26A1</strain>
    </source>
</reference>
<dbReference type="KEGG" id="pgv:SL003B_1455"/>
<accession>F2J376</accession>
<proteinExistence type="predicted"/>
<feature type="transmembrane region" description="Helical" evidence="1">
    <location>
        <begin position="55"/>
        <end position="85"/>
    </location>
</feature>